<accession>A0A219B3W5</accession>
<organism evidence="3 4">
    <name type="scientific">Pacificimonas flava</name>
    <dbReference type="NCBI Taxonomy" id="1234595"/>
    <lineage>
        <taxon>Bacteria</taxon>
        <taxon>Pseudomonadati</taxon>
        <taxon>Pseudomonadota</taxon>
        <taxon>Alphaproteobacteria</taxon>
        <taxon>Sphingomonadales</taxon>
        <taxon>Sphingosinicellaceae</taxon>
        <taxon>Pacificimonas</taxon>
    </lineage>
</organism>
<dbReference type="RefSeq" id="WP_088711282.1">
    <property type="nucleotide sequence ID" value="NZ_NFZT01000001.1"/>
</dbReference>
<dbReference type="InterPro" id="IPR006860">
    <property type="entry name" value="FecR"/>
</dbReference>
<feature type="transmembrane region" description="Helical" evidence="1">
    <location>
        <begin position="83"/>
        <end position="103"/>
    </location>
</feature>
<dbReference type="GO" id="GO:0016989">
    <property type="term" value="F:sigma factor antagonist activity"/>
    <property type="evidence" value="ECO:0007669"/>
    <property type="project" value="TreeGrafter"/>
</dbReference>
<dbReference type="PIRSF" id="PIRSF018266">
    <property type="entry name" value="FecR"/>
    <property type="match status" value="1"/>
</dbReference>
<evidence type="ECO:0000313" key="4">
    <source>
        <dbReference type="Proteomes" id="UP000198462"/>
    </source>
</evidence>
<dbReference type="PANTHER" id="PTHR30273">
    <property type="entry name" value="PERIPLASMIC SIGNAL SENSOR AND SIGMA FACTOR ACTIVATOR FECR-RELATED"/>
    <property type="match status" value="1"/>
</dbReference>
<reference evidence="4" key="1">
    <citation type="submission" date="2017-05" db="EMBL/GenBank/DDBJ databases">
        <authorList>
            <person name="Lin X."/>
        </authorList>
    </citation>
    <scope>NUCLEOTIDE SEQUENCE [LARGE SCALE GENOMIC DNA]</scope>
    <source>
        <strain evidence="4">JLT2012</strain>
    </source>
</reference>
<feature type="domain" description="FecR protein" evidence="2">
    <location>
        <begin position="111"/>
        <end position="200"/>
    </location>
</feature>
<sequence length="312" mass="33269">MTDVTHREDEALIWIIRMRDPAFADWDGFTAWLEGSPRNASTFDEMALAEEEAVGLLETWNAGRPANDEGQAAALRTTMPRRAFFGAAVAAAVLASIGGYSLIESEPELSRVEVAAGARQSVTLEDGSRIELNGPAQLAYVPDGRSATLLSGEAHFEVVHDESQPFVVEVKGRRVVDMGTAFNIAVGQSILDIEVSEGRVSVDPADSAIELEAGEALTISGSRAVRRKVSPQNVASWRSGRLVYANAPLSLVARDVGRNLGTDIRLDASLAGSSFTGTIQLEGKAEDLVPVIGRLAGGQARREGAVWILSKD</sequence>
<dbReference type="OrthoDB" id="7346218at2"/>
<name>A0A219B3W5_9SPHN</name>
<evidence type="ECO:0000259" key="2">
    <source>
        <dbReference type="Pfam" id="PF04773"/>
    </source>
</evidence>
<dbReference type="AlphaFoldDB" id="A0A219B3W5"/>
<evidence type="ECO:0000313" key="3">
    <source>
        <dbReference type="EMBL" id="OWV32488.1"/>
    </source>
</evidence>
<keyword evidence="1" id="KW-0812">Transmembrane</keyword>
<dbReference type="Proteomes" id="UP000198462">
    <property type="component" value="Unassembled WGS sequence"/>
</dbReference>
<proteinExistence type="predicted"/>
<dbReference type="InterPro" id="IPR012373">
    <property type="entry name" value="Ferrdict_sens_TM"/>
</dbReference>
<gene>
    <name evidence="3" type="ORF">B5C34_02800</name>
</gene>
<dbReference type="Gene3D" id="2.60.120.1440">
    <property type="match status" value="1"/>
</dbReference>
<dbReference type="Pfam" id="PF04773">
    <property type="entry name" value="FecR"/>
    <property type="match status" value="1"/>
</dbReference>
<dbReference type="PANTHER" id="PTHR30273:SF2">
    <property type="entry name" value="PROTEIN FECR"/>
    <property type="match status" value="1"/>
</dbReference>
<keyword evidence="4" id="KW-1185">Reference proteome</keyword>
<keyword evidence="1" id="KW-0472">Membrane</keyword>
<protein>
    <recommendedName>
        <fullName evidence="2">FecR protein domain-containing protein</fullName>
    </recommendedName>
</protein>
<evidence type="ECO:0000256" key="1">
    <source>
        <dbReference type="SAM" id="Phobius"/>
    </source>
</evidence>
<dbReference type="EMBL" id="NFZT01000001">
    <property type="protein sequence ID" value="OWV32488.1"/>
    <property type="molecule type" value="Genomic_DNA"/>
</dbReference>
<comment type="caution">
    <text evidence="3">The sequence shown here is derived from an EMBL/GenBank/DDBJ whole genome shotgun (WGS) entry which is preliminary data.</text>
</comment>
<keyword evidence="1" id="KW-1133">Transmembrane helix</keyword>